<sequence length="449" mass="52460">MGNCIHIIFKINDELNKIMQSTDCFSIEYLNKMKDVFFFTNLISILQSYVESRGTVYQICEVYLLRVENLYYKLDFNWLVSLKDQLSGEISIDTTTITQNNVSDENLVNTLCQYLFKYGKERVPLRAALCQVYHHAIHDRWHRAKHLFLMSRIQEGIQHNDISTHILYNRVLVQLGLCAFRHGYFREALNALRDIQLTGRSKELLAQGLIMKNTERSLKQELLERRQLLPFHMHINLELVECVYLVSILALEGAYSIAPTQEQRNKFNSRGFVYLTRNIEKLAIHGPPETMREYVYAAFKSLCVGDWKTCISHIKSMKCWKLLVHSDSVLSILTKKLKQECLAAYIFANCRAYSKITFSYLLDKFQLSEGEIKSTINRLIIYDHFPAKWNQETTVLTIFQDMLPNNSHFLISAILDRLDNLNDQQQRSVDIMNIVNSTKEKYFSKSKAN</sequence>
<evidence type="ECO:0000256" key="2">
    <source>
        <dbReference type="ARBA" id="ARBA00022540"/>
    </source>
</evidence>
<accession>A0A6B2FWC6</accession>
<dbReference type="PANTHER" id="PTHR13937:SF0">
    <property type="entry name" value="EUKARYOTIC TRANSLATION INITIATION FACTOR 3 SUBUNIT C-RELATED"/>
    <property type="match status" value="1"/>
</dbReference>
<dbReference type="InterPro" id="IPR000717">
    <property type="entry name" value="PCI_dom"/>
</dbReference>
<name>A0A6B2FWC6_MYXSQ</name>
<dbReference type="Pfam" id="PF01399">
    <property type="entry name" value="PCI"/>
    <property type="match status" value="1"/>
</dbReference>
<dbReference type="GO" id="GO:0031369">
    <property type="term" value="F:translation initiation factor binding"/>
    <property type="evidence" value="ECO:0007669"/>
    <property type="project" value="InterPro"/>
</dbReference>
<dbReference type="InterPro" id="IPR027516">
    <property type="entry name" value="EIF3C"/>
</dbReference>
<protein>
    <submittedName>
        <fullName evidence="5">Eukaryotic translation initiation factor 3 subunit C (Trinotate prediction)</fullName>
    </submittedName>
</protein>
<reference evidence="5" key="1">
    <citation type="submission" date="2018-11" db="EMBL/GenBank/DDBJ databases">
        <title>Myxobolus squamalis genome and transcriptome.</title>
        <authorList>
            <person name="Yahalomi D."/>
            <person name="Atkinson S.D."/>
            <person name="Neuhof M."/>
            <person name="Chang E.S."/>
            <person name="Philippe H."/>
            <person name="Cartwright P."/>
            <person name="Bartholomew J.L."/>
            <person name="Huchon D."/>
        </authorList>
    </citation>
    <scope>NUCLEOTIDE SEQUENCE</scope>
    <source>
        <strain evidence="5">71B08</strain>
        <tissue evidence="5">Whole</tissue>
    </source>
</reference>
<feature type="domain" description="PCI" evidence="4">
    <location>
        <begin position="231"/>
        <end position="403"/>
    </location>
</feature>
<evidence type="ECO:0000313" key="5">
    <source>
        <dbReference type="EMBL" id="NDJ95637.1"/>
    </source>
</evidence>
<dbReference type="SUPFAM" id="SSF46785">
    <property type="entry name" value="Winged helix' DNA-binding domain"/>
    <property type="match status" value="1"/>
</dbReference>
<organism evidence="5">
    <name type="scientific">Myxobolus squamalis</name>
    <name type="common">Myxosporean</name>
    <dbReference type="NCBI Taxonomy" id="59785"/>
    <lineage>
        <taxon>Eukaryota</taxon>
        <taxon>Metazoa</taxon>
        <taxon>Cnidaria</taxon>
        <taxon>Myxozoa</taxon>
        <taxon>Myxosporea</taxon>
        <taxon>Bivalvulida</taxon>
        <taxon>Platysporina</taxon>
        <taxon>Myxobolidae</taxon>
        <taxon>Myxobolus</taxon>
    </lineage>
</organism>
<proteinExistence type="predicted"/>
<dbReference type="InterPro" id="IPR036390">
    <property type="entry name" value="WH_DNA-bd_sf"/>
</dbReference>
<dbReference type="GO" id="GO:0003743">
    <property type="term" value="F:translation initiation factor activity"/>
    <property type="evidence" value="ECO:0007669"/>
    <property type="project" value="UniProtKB-KW"/>
</dbReference>
<evidence type="ECO:0000259" key="4">
    <source>
        <dbReference type="PROSITE" id="PS50250"/>
    </source>
</evidence>
<evidence type="ECO:0000256" key="1">
    <source>
        <dbReference type="ARBA" id="ARBA00022490"/>
    </source>
</evidence>
<dbReference type="EMBL" id="GHBR01000034">
    <property type="protein sequence ID" value="NDJ95637.1"/>
    <property type="molecule type" value="Transcribed_RNA"/>
</dbReference>
<dbReference type="InterPro" id="IPR008905">
    <property type="entry name" value="EIF3C_N_dom"/>
</dbReference>
<dbReference type="PANTHER" id="PTHR13937">
    <property type="entry name" value="EUKARYOTIC TRANSLATION INITATION FACTOR 3, SUBUNIT 8 EIF3S8 -RELATED"/>
    <property type="match status" value="1"/>
</dbReference>
<dbReference type="GO" id="GO:0003723">
    <property type="term" value="F:RNA binding"/>
    <property type="evidence" value="ECO:0007669"/>
    <property type="project" value="InterPro"/>
</dbReference>
<keyword evidence="1" id="KW-0963">Cytoplasm</keyword>
<dbReference type="GO" id="GO:0005852">
    <property type="term" value="C:eukaryotic translation initiation factor 3 complex"/>
    <property type="evidence" value="ECO:0007669"/>
    <property type="project" value="InterPro"/>
</dbReference>
<evidence type="ECO:0000256" key="3">
    <source>
        <dbReference type="ARBA" id="ARBA00022917"/>
    </source>
</evidence>
<dbReference type="Pfam" id="PF05470">
    <property type="entry name" value="eIF-3c_N"/>
    <property type="match status" value="1"/>
</dbReference>
<dbReference type="AlphaFoldDB" id="A0A6B2FWC6"/>
<keyword evidence="2 5" id="KW-0396">Initiation factor</keyword>
<keyword evidence="3" id="KW-0648">Protein biosynthesis</keyword>
<dbReference type="PROSITE" id="PS50250">
    <property type="entry name" value="PCI"/>
    <property type="match status" value="1"/>
</dbReference>